<gene>
    <name evidence="1" type="ORF">ALECFALPRED_005353</name>
</gene>
<keyword evidence="2" id="KW-1185">Reference proteome</keyword>
<comment type="caution">
    <text evidence="1">The sequence shown here is derived from an EMBL/GenBank/DDBJ whole genome shotgun (WGS) entry which is preliminary data.</text>
</comment>
<protein>
    <submittedName>
        <fullName evidence="1">Uncharacterized protein</fullName>
    </submittedName>
</protein>
<accession>A0A8H3IUE8</accession>
<organism evidence="1 2">
    <name type="scientific">Alectoria fallacina</name>
    <dbReference type="NCBI Taxonomy" id="1903189"/>
    <lineage>
        <taxon>Eukaryota</taxon>
        <taxon>Fungi</taxon>
        <taxon>Dikarya</taxon>
        <taxon>Ascomycota</taxon>
        <taxon>Pezizomycotina</taxon>
        <taxon>Lecanoromycetes</taxon>
        <taxon>OSLEUM clade</taxon>
        <taxon>Lecanoromycetidae</taxon>
        <taxon>Lecanorales</taxon>
        <taxon>Lecanorineae</taxon>
        <taxon>Parmeliaceae</taxon>
        <taxon>Alectoria</taxon>
    </lineage>
</organism>
<dbReference type="Proteomes" id="UP000664203">
    <property type="component" value="Unassembled WGS sequence"/>
</dbReference>
<dbReference type="AlphaFoldDB" id="A0A8H3IUE8"/>
<proteinExistence type="predicted"/>
<sequence length="112" mass="12348">MPSSRKLRSWSRVSGFTRFYTKTSVSSTSACGHRAAAVRAPISAECEEKERNRLAENAGNGTTASSDHGLFYEKAFNLAAGLNQHLALWRREEDLEADDQAHKAKDVQSFAS</sequence>
<evidence type="ECO:0000313" key="2">
    <source>
        <dbReference type="Proteomes" id="UP000664203"/>
    </source>
</evidence>
<dbReference type="EMBL" id="CAJPDR010000333">
    <property type="protein sequence ID" value="CAF9932678.1"/>
    <property type="molecule type" value="Genomic_DNA"/>
</dbReference>
<name>A0A8H3IUE8_9LECA</name>
<reference evidence="1" key="1">
    <citation type="submission" date="2021-03" db="EMBL/GenBank/DDBJ databases">
        <authorList>
            <person name="Tagirdzhanova G."/>
        </authorList>
    </citation>
    <scope>NUCLEOTIDE SEQUENCE</scope>
</reference>
<evidence type="ECO:0000313" key="1">
    <source>
        <dbReference type="EMBL" id="CAF9932678.1"/>
    </source>
</evidence>